<evidence type="ECO:0000256" key="3">
    <source>
        <dbReference type="ARBA" id="ARBA00023186"/>
    </source>
</evidence>
<dbReference type="PANTHER" id="PTHR21162:SF0">
    <property type="entry name" value="P53 AND DNA DAMAGE-REGULATED PROTEIN 1"/>
    <property type="match status" value="1"/>
</dbReference>
<comment type="subcellular location">
    <subcellularLocation>
        <location evidence="1">Cytoplasm</location>
    </subcellularLocation>
</comment>
<evidence type="ECO:0000313" key="5">
    <source>
        <dbReference type="Proteomes" id="UP000039865"/>
    </source>
</evidence>
<dbReference type="OrthoDB" id="440689at2759"/>
<evidence type="ECO:0000256" key="1">
    <source>
        <dbReference type="ARBA" id="ARBA00004496"/>
    </source>
</evidence>
<dbReference type="EMBL" id="CCKQ01010217">
    <property type="protein sequence ID" value="CDW81721.1"/>
    <property type="molecule type" value="Genomic_DNA"/>
</dbReference>
<organism evidence="4 5">
    <name type="scientific">Stylonychia lemnae</name>
    <name type="common">Ciliate</name>
    <dbReference type="NCBI Taxonomy" id="5949"/>
    <lineage>
        <taxon>Eukaryota</taxon>
        <taxon>Sar</taxon>
        <taxon>Alveolata</taxon>
        <taxon>Ciliophora</taxon>
        <taxon>Intramacronucleata</taxon>
        <taxon>Spirotrichea</taxon>
        <taxon>Stichotrichia</taxon>
        <taxon>Sporadotrichida</taxon>
        <taxon>Oxytrichidae</taxon>
        <taxon>Stylonychinae</taxon>
        <taxon>Stylonychia</taxon>
    </lineage>
</organism>
<dbReference type="InParanoid" id="A0A078AIF2"/>
<dbReference type="CDD" id="cd22860">
    <property type="entry name" value="PDRG1"/>
    <property type="match status" value="1"/>
</dbReference>
<reference evidence="4 5" key="1">
    <citation type="submission" date="2014-06" db="EMBL/GenBank/DDBJ databases">
        <authorList>
            <person name="Swart Estienne"/>
        </authorList>
    </citation>
    <scope>NUCLEOTIDE SEQUENCE [LARGE SCALE GENOMIC DNA]</scope>
    <source>
        <strain evidence="4 5">130c</strain>
    </source>
</reference>
<dbReference type="InterPro" id="IPR030482">
    <property type="entry name" value="PDRG1"/>
</dbReference>
<dbReference type="AlphaFoldDB" id="A0A078AIF2"/>
<gene>
    <name evidence="4" type="primary">Contig16138.g17193</name>
    <name evidence="4" type="ORF">STYLEM_10745</name>
</gene>
<evidence type="ECO:0000256" key="2">
    <source>
        <dbReference type="ARBA" id="ARBA00022490"/>
    </source>
</evidence>
<accession>A0A078AIF2</accession>
<dbReference type="Proteomes" id="UP000039865">
    <property type="component" value="Unassembled WGS sequence"/>
</dbReference>
<protein>
    <submittedName>
        <fullName evidence="4">Uncharacterized protein</fullName>
    </submittedName>
</protein>
<keyword evidence="5" id="KW-1185">Reference proteome</keyword>
<sequence>MSMNYLGNAENIISADMQETMKRLVKIEKLAEEIMNLKQEMIEYDRKRNHNRECLGAFRRGEIKQQSSKLWISYGDNMIRLPRKNLLAIVEGDQVKLNKLIDGNRVEIKKKIKELIELSPNITEMDPYVVKLVLKQDKLINKQKLGVIQSESDEEDSDGIK</sequence>
<dbReference type="GO" id="GO:0005737">
    <property type="term" value="C:cytoplasm"/>
    <property type="evidence" value="ECO:0007669"/>
    <property type="project" value="UniProtKB-SubCell"/>
</dbReference>
<proteinExistence type="predicted"/>
<keyword evidence="2" id="KW-0963">Cytoplasm</keyword>
<name>A0A078AIF2_STYLE</name>
<keyword evidence="3" id="KW-0143">Chaperone</keyword>
<evidence type="ECO:0000313" key="4">
    <source>
        <dbReference type="EMBL" id="CDW81721.1"/>
    </source>
</evidence>
<dbReference type="PANTHER" id="PTHR21162">
    <property type="entry name" value="P53 AND DNA DAMAGE-REGULATED PROTEIN"/>
    <property type="match status" value="1"/>
</dbReference>
<dbReference type="OMA" id="DEKAMVC"/>